<evidence type="ECO:0000313" key="3">
    <source>
        <dbReference type="Proteomes" id="UP000324767"/>
    </source>
</evidence>
<proteinExistence type="predicted"/>
<evidence type="ECO:0000313" key="2">
    <source>
        <dbReference type="EMBL" id="KAA6414971.1"/>
    </source>
</evidence>
<reference evidence="2 3" key="1">
    <citation type="submission" date="2019-09" db="EMBL/GenBank/DDBJ databases">
        <title>The hologenome of the rock-dwelling lichen Lasallia pustulata.</title>
        <authorList>
            <person name="Greshake Tzovaras B."/>
            <person name="Segers F."/>
            <person name="Bicker A."/>
            <person name="Dal Grande F."/>
            <person name="Otte J."/>
            <person name="Hankeln T."/>
            <person name="Schmitt I."/>
            <person name="Ebersberger I."/>
        </authorList>
    </citation>
    <scope>NUCLEOTIDE SEQUENCE [LARGE SCALE GENOMIC DNA]</scope>
    <source>
        <strain evidence="2">A1-1</strain>
    </source>
</reference>
<gene>
    <name evidence="2" type="ORF">FRX48_01722</name>
</gene>
<feature type="region of interest" description="Disordered" evidence="1">
    <location>
        <begin position="1"/>
        <end position="29"/>
    </location>
</feature>
<name>A0A5M8PYY4_9LECA</name>
<comment type="caution">
    <text evidence="2">The sequence shown here is derived from an EMBL/GenBank/DDBJ whole genome shotgun (WGS) entry which is preliminary data.</text>
</comment>
<dbReference type="AlphaFoldDB" id="A0A5M8PYY4"/>
<sequence>MSESGGSKSLSRPLKSHAETEPRFGASEQLWDMGGARSVTKEIVANGYSSRISPARALADVSILKSCHKLSWVSLGTAVREKNGQETFRLERLEAERGDDRQS</sequence>
<protein>
    <submittedName>
        <fullName evidence="2">Uncharacterized protein</fullName>
    </submittedName>
</protein>
<dbReference type="EMBL" id="VXIT01000002">
    <property type="protein sequence ID" value="KAA6414971.1"/>
    <property type="molecule type" value="Genomic_DNA"/>
</dbReference>
<evidence type="ECO:0000256" key="1">
    <source>
        <dbReference type="SAM" id="MobiDB-lite"/>
    </source>
</evidence>
<feature type="compositionally biased region" description="Polar residues" evidence="1">
    <location>
        <begin position="1"/>
        <end position="10"/>
    </location>
</feature>
<dbReference type="Proteomes" id="UP000324767">
    <property type="component" value="Unassembled WGS sequence"/>
</dbReference>
<organism evidence="2 3">
    <name type="scientific">Lasallia pustulata</name>
    <dbReference type="NCBI Taxonomy" id="136370"/>
    <lineage>
        <taxon>Eukaryota</taxon>
        <taxon>Fungi</taxon>
        <taxon>Dikarya</taxon>
        <taxon>Ascomycota</taxon>
        <taxon>Pezizomycotina</taxon>
        <taxon>Lecanoromycetes</taxon>
        <taxon>OSLEUM clade</taxon>
        <taxon>Umbilicariomycetidae</taxon>
        <taxon>Umbilicariales</taxon>
        <taxon>Umbilicariaceae</taxon>
        <taxon>Lasallia</taxon>
    </lineage>
</organism>
<accession>A0A5M8PYY4</accession>